<dbReference type="InterPro" id="IPR026444">
    <property type="entry name" value="Secre_tail"/>
</dbReference>
<organism evidence="5 6">
    <name type="scientific">Aequorivita viscosa</name>
    <dbReference type="NCBI Taxonomy" id="797419"/>
    <lineage>
        <taxon>Bacteria</taxon>
        <taxon>Pseudomonadati</taxon>
        <taxon>Bacteroidota</taxon>
        <taxon>Flavobacteriia</taxon>
        <taxon>Flavobacteriales</taxon>
        <taxon>Flavobacteriaceae</taxon>
        <taxon>Aequorivita</taxon>
    </lineage>
</organism>
<accession>A0A1M6FQZ1</accession>
<dbReference type="SMART" id="SM00060">
    <property type="entry name" value="FN3"/>
    <property type="match status" value="6"/>
</dbReference>
<feature type="signal peptide" evidence="3">
    <location>
        <begin position="1"/>
        <end position="20"/>
    </location>
</feature>
<dbReference type="PANTHER" id="PTHR46708">
    <property type="entry name" value="TENASCIN"/>
    <property type="match status" value="1"/>
</dbReference>
<evidence type="ECO:0000256" key="1">
    <source>
        <dbReference type="ARBA" id="ARBA00022729"/>
    </source>
</evidence>
<keyword evidence="6" id="KW-1185">Reference proteome</keyword>
<name>A0A1M6FQZ1_9FLAO</name>
<keyword evidence="2" id="KW-0677">Repeat</keyword>
<evidence type="ECO:0000313" key="5">
    <source>
        <dbReference type="EMBL" id="SHJ00130.1"/>
    </source>
</evidence>
<dbReference type="PANTHER" id="PTHR46708:SF2">
    <property type="entry name" value="FIBRONECTIN TYPE-III DOMAIN-CONTAINING PROTEIN"/>
    <property type="match status" value="1"/>
</dbReference>
<dbReference type="Gene3D" id="2.60.40.10">
    <property type="entry name" value="Immunoglobulins"/>
    <property type="match status" value="6"/>
</dbReference>
<evidence type="ECO:0000256" key="2">
    <source>
        <dbReference type="ARBA" id="ARBA00022737"/>
    </source>
</evidence>
<dbReference type="InterPro" id="IPR036116">
    <property type="entry name" value="FN3_sf"/>
</dbReference>
<dbReference type="Pfam" id="PF18962">
    <property type="entry name" value="Por_Secre_tail"/>
    <property type="match status" value="1"/>
</dbReference>
<feature type="domain" description="Fibronectin type-III" evidence="4">
    <location>
        <begin position="965"/>
        <end position="1056"/>
    </location>
</feature>
<dbReference type="PROSITE" id="PS50853">
    <property type="entry name" value="FN3"/>
    <property type="match status" value="6"/>
</dbReference>
<feature type="chain" id="PRO_5009917473" evidence="3">
    <location>
        <begin position="21"/>
        <end position="1635"/>
    </location>
</feature>
<evidence type="ECO:0000256" key="3">
    <source>
        <dbReference type="SAM" id="SignalP"/>
    </source>
</evidence>
<feature type="domain" description="Fibronectin type-III" evidence="4">
    <location>
        <begin position="1203"/>
        <end position="1295"/>
    </location>
</feature>
<dbReference type="SUPFAM" id="SSF49265">
    <property type="entry name" value="Fibronectin type III"/>
    <property type="match status" value="4"/>
</dbReference>
<dbReference type="Pfam" id="PF20009">
    <property type="entry name" value="GEVED"/>
    <property type="match status" value="2"/>
</dbReference>
<reference evidence="6" key="1">
    <citation type="submission" date="2016-11" db="EMBL/GenBank/DDBJ databases">
        <authorList>
            <person name="Varghese N."/>
            <person name="Submissions S."/>
        </authorList>
    </citation>
    <scope>NUCLEOTIDE SEQUENCE [LARGE SCALE GENOMIC DNA]</scope>
    <source>
        <strain evidence="6">DSM 26349</strain>
    </source>
</reference>
<dbReference type="InterPro" id="IPR050991">
    <property type="entry name" value="ECM_Regulatory_Proteins"/>
</dbReference>
<dbReference type="RefSeq" id="WP_073216943.1">
    <property type="nucleotide sequence ID" value="NZ_FNNS01000009.1"/>
</dbReference>
<gene>
    <name evidence="5" type="ORF">SAMN04487908_10828</name>
</gene>
<evidence type="ECO:0000313" key="6">
    <source>
        <dbReference type="Proteomes" id="UP000184172"/>
    </source>
</evidence>
<dbReference type="Pfam" id="PF00041">
    <property type="entry name" value="fn3"/>
    <property type="match status" value="6"/>
</dbReference>
<dbReference type="InterPro" id="IPR013783">
    <property type="entry name" value="Ig-like_fold"/>
</dbReference>
<dbReference type="EMBL" id="FQYV01000008">
    <property type="protein sequence ID" value="SHJ00130.1"/>
    <property type="molecule type" value="Genomic_DNA"/>
</dbReference>
<protein>
    <submittedName>
        <fullName evidence="5">Por secretion system C-terminal sorting domain-containing protein</fullName>
    </submittedName>
</protein>
<feature type="domain" description="Fibronectin type-III" evidence="4">
    <location>
        <begin position="706"/>
        <end position="799"/>
    </location>
</feature>
<sequence length="1635" mass="175982">MKKITLLILFGLLSTWANFAQVIVGSQNGTTNAMPISSCFAYSYSQQLIYQSDINSTAGDITSISFYFDRTTSTTNSNSAGWTVYLGHTTKTQFSNNDDWLPFAELTEVYTGTVTYPAEGNQMLITFDTPFPYNNVDNLVVAVDENQPGFDCTNYFGKTGAMGSGRSIYFRSDTDNPDPAAPPTAQARTNFINNVILGGLQEACPRPSNLTITGGTDTTADLNWAENGVATEWEVVYGVAGFNPNTEGTIILDDDGTPGLTVTGLSANTLYDFYVRAICGVGEQSALVGPVAYNTSCGISSPPFTEGFETSFTDQQPLGGCWSQSSVTGANEWITNNTLTNYNRGPRSGGWNIYLRYGNEDWIFYPLSLTGGTSYELRFYARQDSANGANASVAAAFGLTDTPAGMTNTILPSTPVINGDYQEFSEFFTPTDTGIYYIGIKGQISSSPWYLSIDDISVEEAAGCLRPGALAVGTVTDTTAEVSWTPNGPATEWNVIYGIAGFDPLTEGTTVTVSDDPQTTLTGLTIDTGYEFYVRSICAPGDESTLSSSKYFYTGYCEYTSTTTSYYINNFSTTDGGQNITNLNSGLSPGGYGNFTDKIVAAWADGSFDFDVSYGSSSTSSFGFNMWIDYNGNMEFEESEKVHASGGYSTGEQGTITVPAGTPNGNYRIRIVADWLNTNPQPCGTSSYGEAEDYTLMVIDQPTCMPVSDLVVTSLTHESAVVAWTPYGAETEWEVIYGLTDFDPLTAGTSIPVLTTPEATLSGLDPNTTYDFYVKAICSPTDESYLAGPMSFTTSCVPASIPFNEGFETGYTHDQPLAGCWSQASITGGNPWTLNNTFTTYNRTPNTGDWNVTLRYGNEDWMFYPLDLTGGTTYMLTFYARQDSANGANASILAAYGTVDNAAAMTNAIVPSTPLVNGNYQEFSEFFTPATSGVYYLGIKGTISGSPWYISLDDISVEEASGCLRPGALTVGEVTETTAVVSWTENGSATEWNVVYGEAGFDPETEGTTVVVNGTPETTLTGLISDTGYEFYVRAICGAGDESTLSAAKYFFTGYCQYTSTSTSYYINNFETTEAIQNVSNTNSGLSPNGYGNFTDMVVTTFAGGSFDFSASYAGTSTYGFNMFIDYNGNMEFEASERVYASGGYFSSAQGTITVPMDVANGNYRIRIIADFLNTNPQPCGTSAYGEAEDYTLMIIDTPSCMPPRGVAVIGVTETTADVSWTPWGTETEWDIIFGAPGFDPETEGTIQNHTGGVAEATITGLTASTEYEFYVRGVCGVDDVSIWTGPGYFVTECVVLNIPYMLDFEGATPPNLPICTSTEAIGNSSSWETSYVNQSGFTGKALRYKWSQNDANTWFYTQGLNLTAGIEYKISYKYGNSDNGFTEKMKVAYGGAPGATYMTNELADYTEINTGEPTEESIIFMAPEDGVYYFGFHAYSSADQFYLFVDNIHIGFAAECDVVTDIEVVEITDESVTVSWTESDTASDGYTVDVYLAGANPNLDTPVATETVPVGTSSATVTGLMPDTAYDVYVTSDCGEGNVIRSQAIGFSTAVVGIGSNNLVKITYFPNPVKEQLTITAAKSIESVIVYNLLGQTVMQVEPRNVNVVLDMSALPTGTYVLQANVVDASSTFKIVKE</sequence>
<keyword evidence="1 3" id="KW-0732">Signal</keyword>
<dbReference type="Proteomes" id="UP000184172">
    <property type="component" value="Unassembled WGS sequence"/>
</dbReference>
<dbReference type="Gene3D" id="2.60.120.200">
    <property type="match status" value="3"/>
</dbReference>
<dbReference type="CDD" id="cd00063">
    <property type="entry name" value="FN3"/>
    <property type="match status" value="6"/>
</dbReference>
<feature type="domain" description="Fibronectin type-III" evidence="4">
    <location>
        <begin position="1459"/>
        <end position="1553"/>
    </location>
</feature>
<proteinExistence type="predicted"/>
<dbReference type="OrthoDB" id="1113525at2"/>
<dbReference type="InterPro" id="IPR003961">
    <property type="entry name" value="FN3_dom"/>
</dbReference>
<evidence type="ECO:0000259" key="4">
    <source>
        <dbReference type="PROSITE" id="PS50853"/>
    </source>
</evidence>
<feature type="domain" description="Fibronectin type-III" evidence="4">
    <location>
        <begin position="206"/>
        <end position="298"/>
    </location>
</feature>
<dbReference type="STRING" id="797419.SAMN05216556_10988"/>
<dbReference type="InterPro" id="IPR045474">
    <property type="entry name" value="GEVED"/>
</dbReference>
<feature type="domain" description="Fibronectin type-III" evidence="4">
    <location>
        <begin position="466"/>
        <end position="557"/>
    </location>
</feature>
<dbReference type="NCBIfam" id="TIGR04183">
    <property type="entry name" value="Por_Secre_tail"/>
    <property type="match status" value="1"/>
</dbReference>